<dbReference type="Pfam" id="PF03105">
    <property type="entry name" value="SPX"/>
    <property type="match status" value="1"/>
</dbReference>
<comment type="caution">
    <text evidence="7">The sequence shown here is derived from an EMBL/GenBank/DDBJ whole genome shotgun (WGS) entry which is preliminary data.</text>
</comment>
<keyword evidence="2" id="KW-0926">Vacuole</keyword>
<sequence length="152" mass="17884">MKFGKHLDDNRRDGVGAELLDYKSLKDLIKENRVQTADERFFLKLDTEIKKVNDFTLQLVDNWRRDLKKLSVKVHGKNREKEDDEALIEEARRIGGEFLSLEKYVNLNYMGFHKILKKHDKMVPTAPCQQYYLAQLTLSPGLRAHTATCWWC</sequence>
<dbReference type="PANTHER" id="PTHR46140:SF1">
    <property type="entry name" value="VACUOLAR TRANSPORTER CHAPERONE COMPLEX SUBUNIT 4-RELATED"/>
    <property type="match status" value="1"/>
</dbReference>
<evidence type="ECO:0000313" key="8">
    <source>
        <dbReference type="Proteomes" id="UP001485043"/>
    </source>
</evidence>
<dbReference type="PANTHER" id="PTHR46140">
    <property type="entry name" value="VACUOLAR TRANSPORTER CHAPERONE 1-RELATED"/>
    <property type="match status" value="1"/>
</dbReference>
<dbReference type="GO" id="GO:0005774">
    <property type="term" value="C:vacuolar membrane"/>
    <property type="evidence" value="ECO:0007669"/>
    <property type="project" value="UniProtKB-SubCell"/>
</dbReference>
<dbReference type="AlphaFoldDB" id="A0AAW1T985"/>
<evidence type="ECO:0000256" key="3">
    <source>
        <dbReference type="ARBA" id="ARBA00022692"/>
    </source>
</evidence>
<reference evidence="7 8" key="1">
    <citation type="journal article" date="2024" name="Nat. Commun.">
        <title>Phylogenomics reveals the evolutionary origins of lichenization in chlorophyte algae.</title>
        <authorList>
            <person name="Puginier C."/>
            <person name="Libourel C."/>
            <person name="Otte J."/>
            <person name="Skaloud P."/>
            <person name="Haon M."/>
            <person name="Grisel S."/>
            <person name="Petersen M."/>
            <person name="Berrin J.G."/>
            <person name="Delaux P.M."/>
            <person name="Dal Grande F."/>
            <person name="Keller J."/>
        </authorList>
    </citation>
    <scope>NUCLEOTIDE SEQUENCE [LARGE SCALE GENOMIC DNA]</scope>
    <source>
        <strain evidence="7 8">SAG 2523</strain>
    </source>
</reference>
<keyword evidence="4" id="KW-1133">Transmembrane helix</keyword>
<keyword evidence="8" id="KW-1185">Reference proteome</keyword>
<name>A0AAW1T985_9CHLO</name>
<dbReference type="PROSITE" id="PS51382">
    <property type="entry name" value="SPX"/>
    <property type="match status" value="1"/>
</dbReference>
<keyword evidence="5" id="KW-0472">Membrane</keyword>
<evidence type="ECO:0000256" key="2">
    <source>
        <dbReference type="ARBA" id="ARBA00022554"/>
    </source>
</evidence>
<evidence type="ECO:0000256" key="4">
    <source>
        <dbReference type="ARBA" id="ARBA00022989"/>
    </source>
</evidence>
<gene>
    <name evidence="7" type="ORF">WJX84_011801</name>
</gene>
<dbReference type="InterPro" id="IPR004331">
    <property type="entry name" value="SPX_dom"/>
</dbReference>
<keyword evidence="3" id="KW-0812">Transmembrane</keyword>
<organism evidence="7 8">
    <name type="scientific">Apatococcus fuscideae</name>
    <dbReference type="NCBI Taxonomy" id="2026836"/>
    <lineage>
        <taxon>Eukaryota</taxon>
        <taxon>Viridiplantae</taxon>
        <taxon>Chlorophyta</taxon>
        <taxon>core chlorophytes</taxon>
        <taxon>Trebouxiophyceae</taxon>
        <taxon>Chlorellales</taxon>
        <taxon>Chlorellaceae</taxon>
        <taxon>Apatococcus</taxon>
    </lineage>
</organism>
<evidence type="ECO:0000313" key="7">
    <source>
        <dbReference type="EMBL" id="KAK9865590.1"/>
    </source>
</evidence>
<feature type="domain" description="SPX" evidence="6">
    <location>
        <begin position="1"/>
        <end position="133"/>
    </location>
</feature>
<dbReference type="Proteomes" id="UP001485043">
    <property type="component" value="Unassembled WGS sequence"/>
</dbReference>
<proteinExistence type="predicted"/>
<dbReference type="InterPro" id="IPR051572">
    <property type="entry name" value="VTC_Complex_Subunit"/>
</dbReference>
<dbReference type="GO" id="GO:0006799">
    <property type="term" value="P:polyphosphate biosynthetic process"/>
    <property type="evidence" value="ECO:0007669"/>
    <property type="project" value="UniProtKB-ARBA"/>
</dbReference>
<evidence type="ECO:0000256" key="5">
    <source>
        <dbReference type="ARBA" id="ARBA00023136"/>
    </source>
</evidence>
<evidence type="ECO:0000256" key="1">
    <source>
        <dbReference type="ARBA" id="ARBA00004128"/>
    </source>
</evidence>
<comment type="subcellular location">
    <subcellularLocation>
        <location evidence="1">Vacuole membrane</location>
        <topology evidence="1">Multi-pass membrane protein</topology>
    </subcellularLocation>
</comment>
<dbReference type="CDD" id="cd14447">
    <property type="entry name" value="SPX"/>
    <property type="match status" value="1"/>
</dbReference>
<evidence type="ECO:0000259" key="6">
    <source>
        <dbReference type="PROSITE" id="PS51382"/>
    </source>
</evidence>
<dbReference type="EMBL" id="JALJOV010000235">
    <property type="protein sequence ID" value="KAK9865590.1"/>
    <property type="molecule type" value="Genomic_DNA"/>
</dbReference>
<protein>
    <recommendedName>
        <fullName evidence="6">SPX domain-containing protein</fullName>
    </recommendedName>
</protein>
<accession>A0AAW1T985</accession>